<accession>A0A9X1ZTK6</accession>
<sequence length="158" mass="18411">MRNQIMLILTMISFITLSAQDKTSEEVINEVNTLKNKGVKNIIVISNESNKNVILWKENGKEKAMKVYGKKPDCLKKKKVRLSKKEKEYFNYCLNNYQYIQGIDNNNCDERVHAFTEISVKGIINGETESLYKFYSHCGTEQQRLKIKPLINLYHSLL</sequence>
<dbReference type="EMBL" id="JAKHSK010000056">
    <property type="protein sequence ID" value="MCL6220782.1"/>
    <property type="molecule type" value="Genomic_DNA"/>
</dbReference>
<evidence type="ECO:0000313" key="2">
    <source>
        <dbReference type="Proteomes" id="UP001139521"/>
    </source>
</evidence>
<comment type="caution">
    <text evidence="1">The sequence shown here is derived from an EMBL/GenBank/DDBJ whole genome shotgun (WGS) entry which is preliminary data.</text>
</comment>
<protein>
    <submittedName>
        <fullName evidence="1">Uncharacterized protein</fullName>
    </submittedName>
</protein>
<dbReference type="AlphaFoldDB" id="A0A9X1ZTK6"/>
<dbReference type="RefSeq" id="WP_249603466.1">
    <property type="nucleotide sequence ID" value="NZ_JAKHSK010000056.1"/>
</dbReference>
<proteinExistence type="predicted"/>
<keyword evidence="2" id="KW-1185">Reference proteome</keyword>
<gene>
    <name evidence="1" type="ORF">L1967_21020</name>
</gene>
<name>A0A9X1ZTK6_9FLAO</name>
<reference evidence="1" key="1">
    <citation type="submission" date="2022-01" db="EMBL/GenBank/DDBJ databases">
        <title>Genome sequencing of Zunongwangia sp. M21534 genome.</title>
        <authorList>
            <person name="Chen Y."/>
            <person name="Dong C."/>
            <person name="Shao Z."/>
        </authorList>
    </citation>
    <scope>NUCLEOTIDE SEQUENCE</scope>
    <source>
        <strain evidence="1">MCCC M21534</strain>
    </source>
</reference>
<evidence type="ECO:0000313" key="1">
    <source>
        <dbReference type="EMBL" id="MCL6220782.1"/>
    </source>
</evidence>
<organism evidence="1 2">
    <name type="scientific">Zunongwangia pacifica</name>
    <dbReference type="NCBI Taxonomy" id="2911062"/>
    <lineage>
        <taxon>Bacteria</taxon>
        <taxon>Pseudomonadati</taxon>
        <taxon>Bacteroidota</taxon>
        <taxon>Flavobacteriia</taxon>
        <taxon>Flavobacteriales</taxon>
        <taxon>Flavobacteriaceae</taxon>
        <taxon>Zunongwangia</taxon>
    </lineage>
</organism>
<dbReference type="Proteomes" id="UP001139521">
    <property type="component" value="Unassembled WGS sequence"/>
</dbReference>